<dbReference type="EMBL" id="ANNX02000020">
    <property type="protein sequence ID" value="KYC42577.1"/>
    <property type="molecule type" value="Genomic_DNA"/>
</dbReference>
<comment type="caution">
    <text evidence="2">The sequence shown here is derived from an EMBL/GenBank/DDBJ whole genome shotgun (WGS) entry which is preliminary data.</text>
</comment>
<protein>
    <submittedName>
        <fullName evidence="2">Uncharacterized protein</fullName>
    </submittedName>
</protein>
<keyword evidence="1" id="KW-0472">Membrane</keyword>
<proteinExistence type="predicted"/>
<keyword evidence="3" id="KW-1185">Reference proteome</keyword>
<evidence type="ECO:0000313" key="3">
    <source>
        <dbReference type="Proteomes" id="UP000076925"/>
    </source>
</evidence>
<dbReference type="OrthoDB" id="494800at2"/>
<accession>A0A139XD09</accession>
<sequence>MVDRINDIAWQAHQGSVAAIIQVLNEKLAHSGVRTRAIFDAGVLQLLCEARTVDNLEQRTLVEQVQQILDSIAPRNIYRVNINSRIAREQQLLWLEEISRDSENQLLWSQEIKLVQPNIFEQLVKDFKERKREQGKAVLPTSQSSRLVVVNNKNKFKNSPAKRFLGGASCAVFLLSLSWAGYTLFGNKSKNTYQAETLNSIVPAIRNQSNFPSQPTNSSPSATTLSEDPFSAAVRIANQASATGRSAQTSVQWLDLAARWQRASELMKSVPPNHSRYEEAQIRTQLYKKYSEAAEKESKKKPS</sequence>
<name>A0A139XD09_9CYAN</name>
<evidence type="ECO:0000313" key="2">
    <source>
        <dbReference type="EMBL" id="KYC42577.1"/>
    </source>
</evidence>
<reference evidence="2 3" key="1">
    <citation type="journal article" date="2013" name="Genome Biol. Evol.">
        <title>Genomes of Stigonematalean cyanobacteria (subsection V) and the evolution of oxygenic photosynthesis from prokaryotes to plastids.</title>
        <authorList>
            <person name="Dagan T."/>
            <person name="Roettger M."/>
            <person name="Stucken K."/>
            <person name="Landan G."/>
            <person name="Koch R."/>
            <person name="Major P."/>
            <person name="Gould S.B."/>
            <person name="Goremykin V.V."/>
            <person name="Rippka R."/>
            <person name="Tandeau de Marsac N."/>
            <person name="Gugger M."/>
            <person name="Lockhart P.J."/>
            <person name="Allen J.F."/>
            <person name="Brune I."/>
            <person name="Maus I."/>
            <person name="Puhler A."/>
            <person name="Martin W.F."/>
        </authorList>
    </citation>
    <scope>NUCLEOTIDE SEQUENCE [LARGE SCALE GENOMIC DNA]</scope>
    <source>
        <strain evidence="2 3">PCC 7110</strain>
    </source>
</reference>
<organism evidence="2 3">
    <name type="scientific">Scytonema hofmannii PCC 7110</name>
    <dbReference type="NCBI Taxonomy" id="128403"/>
    <lineage>
        <taxon>Bacteria</taxon>
        <taxon>Bacillati</taxon>
        <taxon>Cyanobacteriota</taxon>
        <taxon>Cyanophyceae</taxon>
        <taxon>Nostocales</taxon>
        <taxon>Scytonemataceae</taxon>
        <taxon>Scytonema</taxon>
    </lineage>
</organism>
<keyword evidence="1" id="KW-0812">Transmembrane</keyword>
<dbReference type="AlphaFoldDB" id="A0A139XD09"/>
<evidence type="ECO:0000256" key="1">
    <source>
        <dbReference type="SAM" id="Phobius"/>
    </source>
</evidence>
<dbReference type="Proteomes" id="UP000076925">
    <property type="component" value="Unassembled WGS sequence"/>
</dbReference>
<keyword evidence="1" id="KW-1133">Transmembrane helix</keyword>
<gene>
    <name evidence="2" type="ORF">WA1_18460</name>
</gene>
<feature type="transmembrane region" description="Helical" evidence="1">
    <location>
        <begin position="164"/>
        <end position="185"/>
    </location>
</feature>
<dbReference type="RefSeq" id="WP_026135380.1">
    <property type="nucleotide sequence ID" value="NZ_KQ976354.1"/>
</dbReference>